<evidence type="ECO:0000256" key="1">
    <source>
        <dbReference type="ARBA" id="ARBA00023015"/>
    </source>
</evidence>
<dbReference type="GO" id="GO:0003677">
    <property type="term" value="F:DNA binding"/>
    <property type="evidence" value="ECO:0007669"/>
    <property type="project" value="UniProtKB-KW"/>
</dbReference>
<evidence type="ECO:0000313" key="8">
    <source>
        <dbReference type="Proteomes" id="UP001220324"/>
    </source>
</evidence>
<feature type="domain" description="Zn(2)-C6 fungal-type" evidence="6">
    <location>
        <begin position="10"/>
        <end position="38"/>
    </location>
</feature>
<dbReference type="AlphaFoldDB" id="A0AAD6CUG3"/>
<evidence type="ECO:0000259" key="6">
    <source>
        <dbReference type="PROSITE" id="PS50048"/>
    </source>
</evidence>
<dbReference type="GO" id="GO:0000981">
    <property type="term" value="F:DNA-binding transcription factor activity, RNA polymerase II-specific"/>
    <property type="evidence" value="ECO:0007669"/>
    <property type="project" value="InterPro"/>
</dbReference>
<name>A0AAD6CUG3_9EURO</name>
<dbReference type="SMART" id="SM00066">
    <property type="entry name" value="GAL4"/>
    <property type="match status" value="1"/>
</dbReference>
<evidence type="ECO:0000313" key="7">
    <source>
        <dbReference type="EMBL" id="KAJ5538147.1"/>
    </source>
</evidence>
<comment type="caution">
    <text evidence="7">The sequence shown here is derived from an EMBL/GenBank/DDBJ whole genome shotgun (WGS) entry which is preliminary data.</text>
</comment>
<dbReference type="Pfam" id="PF00172">
    <property type="entry name" value="Zn_clus"/>
    <property type="match status" value="1"/>
</dbReference>
<gene>
    <name evidence="7" type="ORF">N7494_007626</name>
</gene>
<keyword evidence="2" id="KW-0238">DNA-binding</keyword>
<evidence type="ECO:0000256" key="5">
    <source>
        <dbReference type="SAM" id="MobiDB-lite"/>
    </source>
</evidence>
<dbReference type="InterPro" id="IPR053175">
    <property type="entry name" value="DHMBA_Reg_Transcription_Factor"/>
</dbReference>
<dbReference type="Gene3D" id="4.10.240.10">
    <property type="entry name" value="Zn(2)-C6 fungal-type DNA-binding domain"/>
    <property type="match status" value="1"/>
</dbReference>
<dbReference type="PROSITE" id="PS00463">
    <property type="entry name" value="ZN2_CY6_FUNGAL_1"/>
    <property type="match status" value="1"/>
</dbReference>
<dbReference type="InterPro" id="IPR001138">
    <property type="entry name" value="Zn2Cys6_DnaBD"/>
</dbReference>
<keyword evidence="8" id="KW-1185">Reference proteome</keyword>
<keyword evidence="1" id="KW-0805">Transcription regulation</keyword>
<dbReference type="EMBL" id="JAQIZZ010000006">
    <property type="protein sequence ID" value="KAJ5538147.1"/>
    <property type="molecule type" value="Genomic_DNA"/>
</dbReference>
<dbReference type="PANTHER" id="PTHR38791:SF5">
    <property type="entry name" value="TRANSCRIPTION FACTOR DBAG-RELATED"/>
    <property type="match status" value="1"/>
</dbReference>
<accession>A0AAD6CUG3</accession>
<dbReference type="PANTHER" id="PTHR38791">
    <property type="entry name" value="ZN(II)2CYS6 TRANSCRIPTION FACTOR (EUROFUNG)-RELATED-RELATED"/>
    <property type="match status" value="1"/>
</dbReference>
<feature type="compositionally biased region" description="Low complexity" evidence="5">
    <location>
        <begin position="63"/>
        <end position="74"/>
    </location>
</feature>
<dbReference type="InterPro" id="IPR021858">
    <property type="entry name" value="Fun_TF"/>
</dbReference>
<evidence type="ECO:0000256" key="2">
    <source>
        <dbReference type="ARBA" id="ARBA00023125"/>
    </source>
</evidence>
<evidence type="ECO:0000256" key="3">
    <source>
        <dbReference type="ARBA" id="ARBA00023163"/>
    </source>
</evidence>
<dbReference type="Proteomes" id="UP001220324">
    <property type="component" value="Unassembled WGS sequence"/>
</dbReference>
<evidence type="ECO:0000256" key="4">
    <source>
        <dbReference type="ARBA" id="ARBA00023242"/>
    </source>
</evidence>
<reference evidence="7 8" key="1">
    <citation type="journal article" date="2023" name="IMA Fungus">
        <title>Comparative genomic study of the Penicillium genus elucidates a diverse pangenome and 15 lateral gene transfer events.</title>
        <authorList>
            <person name="Petersen C."/>
            <person name="Sorensen T."/>
            <person name="Nielsen M.R."/>
            <person name="Sondergaard T.E."/>
            <person name="Sorensen J.L."/>
            <person name="Fitzpatrick D.A."/>
            <person name="Frisvad J.C."/>
            <person name="Nielsen K.L."/>
        </authorList>
    </citation>
    <scope>NUCLEOTIDE SEQUENCE [LARGE SCALE GENOMIC DNA]</scope>
    <source>
        <strain evidence="7 8">IBT 35679</strain>
    </source>
</reference>
<dbReference type="Pfam" id="PF11951">
    <property type="entry name" value="Fungal_trans_2"/>
    <property type="match status" value="1"/>
</dbReference>
<dbReference type="PROSITE" id="PS50048">
    <property type="entry name" value="ZN2_CY6_FUNGAL_2"/>
    <property type="match status" value="1"/>
</dbReference>
<organism evidence="7 8">
    <name type="scientific">Penicillium frequentans</name>
    <dbReference type="NCBI Taxonomy" id="3151616"/>
    <lineage>
        <taxon>Eukaryota</taxon>
        <taxon>Fungi</taxon>
        <taxon>Dikarya</taxon>
        <taxon>Ascomycota</taxon>
        <taxon>Pezizomycotina</taxon>
        <taxon>Eurotiomycetes</taxon>
        <taxon>Eurotiomycetidae</taxon>
        <taxon>Eurotiales</taxon>
        <taxon>Aspergillaceae</taxon>
        <taxon>Penicillium</taxon>
    </lineage>
</organism>
<dbReference type="SUPFAM" id="SSF57701">
    <property type="entry name" value="Zn2/Cys6 DNA-binding domain"/>
    <property type="match status" value="1"/>
</dbReference>
<keyword evidence="3" id="KW-0804">Transcription</keyword>
<feature type="region of interest" description="Disordered" evidence="5">
    <location>
        <begin position="63"/>
        <end position="91"/>
    </location>
</feature>
<keyword evidence="4" id="KW-0539">Nucleus</keyword>
<dbReference type="GO" id="GO:0008270">
    <property type="term" value="F:zinc ion binding"/>
    <property type="evidence" value="ECO:0007669"/>
    <property type="project" value="InterPro"/>
</dbReference>
<proteinExistence type="predicted"/>
<dbReference type="InterPro" id="IPR036864">
    <property type="entry name" value="Zn2-C6_fun-type_DNA-bd_sf"/>
</dbReference>
<protein>
    <recommendedName>
        <fullName evidence="6">Zn(2)-C6 fungal-type domain-containing protein</fullName>
    </recommendedName>
</protein>
<dbReference type="CDD" id="cd00067">
    <property type="entry name" value="GAL4"/>
    <property type="match status" value="1"/>
</dbReference>
<sequence length="516" mass="58031">MVYQGKPSTGCKNCRTRRIKCDETRPHCKACVRTGRDCPGYLHPFDVMLRDHTSSFTKKPVLSAVSPSSSSKSISSKDEDANSEASLVKSPKSAVSARSNSSWPVYLSPPVDLYQPLDDTVIPLFFNSYLYLPKDPHIRNGFMEILPEMYSNAAIGSPLHTSTLAVAYFTVAAWTGQGSLVRASQRYFTQTLPKIRETLLSNDDNEYDRVLMSILMLSLYEEFTALKDWENPVKAHLKGAIALVNSRRPEKAQHHSSSTLHNAVQAQIIKTSRGLDTPMVPIPEVWPLAPPKVPASPRVFLSTAASEIVSLRKSWEKLNIGEPNQTEITSVLNRARQIDINLTSWTYWIPDNWNPVAASIIPQSVRDAGLYLHHCDCYSDMWIASTWNTYRDCRILVQSIMLNCLRLLPAHDPDGIKSAAIQSTINKMADGICASVPYYLGSQLESVRLKQGQTTYPFAETRPVTTTHKQSAPLMGPWHIMLFLRNLLTPDLHLPPEQTSWVEEQVNRVMVIYFQR</sequence>